<dbReference type="PANTHER" id="PTHR30146:SF109">
    <property type="entry name" value="HTH-TYPE TRANSCRIPTIONAL REGULATOR GALS"/>
    <property type="match status" value="1"/>
</dbReference>
<protein>
    <submittedName>
        <fullName evidence="5">Transcriptional regulator, LacI family</fullName>
    </submittedName>
</protein>
<sequence length="346" mass="37673">MKKTEIRKPTIREVAKLARVGLMTVSRVINNHPSVRASTRKKVEAAIVQLGYQQNEAARLLKGQRARMIGLIVPDLSDQFFAACAHTVQHLARADGYMTLVVSSERDADLEFQQAELMASRKVSGLLIVTSTKAGDERLQALQDTGLAIVAFDRPLPGVDTDCVLVENRGGAEAAIAHLIQHGHKHIACVGYDEETYTVYERLQGYLSRIHGAKLKPQTAFGLSTLDDVRNWLTAALAGKNRPTAIFSVNHRTSIYLLQALSELKLRIPEDMALIGFDDFDLAAVLNPPLTTVAQSPVELARRAMGLLLAGIQGMQNGVSSSPAKILLPAKLMIRASCGPHEAQKS</sequence>
<dbReference type="GO" id="GO:0000976">
    <property type="term" value="F:transcription cis-regulatory region binding"/>
    <property type="evidence" value="ECO:0007669"/>
    <property type="project" value="TreeGrafter"/>
</dbReference>
<keyword evidence="1" id="KW-0805">Transcription regulation</keyword>
<dbReference type="OrthoDB" id="37081at2"/>
<keyword evidence="6" id="KW-1185">Reference proteome</keyword>
<evidence type="ECO:0000259" key="4">
    <source>
        <dbReference type="PROSITE" id="PS50932"/>
    </source>
</evidence>
<dbReference type="Pfam" id="PF00356">
    <property type="entry name" value="LacI"/>
    <property type="match status" value="1"/>
</dbReference>
<dbReference type="Gene3D" id="1.10.260.40">
    <property type="entry name" value="lambda repressor-like DNA-binding domains"/>
    <property type="match status" value="1"/>
</dbReference>
<dbReference type="PANTHER" id="PTHR30146">
    <property type="entry name" value="LACI-RELATED TRANSCRIPTIONAL REPRESSOR"/>
    <property type="match status" value="1"/>
</dbReference>
<dbReference type="RefSeq" id="WP_089409977.1">
    <property type="nucleotide sequence ID" value="NZ_FZOU01000008.1"/>
</dbReference>
<keyword evidence="3" id="KW-0804">Transcription</keyword>
<evidence type="ECO:0000256" key="3">
    <source>
        <dbReference type="ARBA" id="ARBA00023163"/>
    </source>
</evidence>
<dbReference type="InterPro" id="IPR028082">
    <property type="entry name" value="Peripla_BP_I"/>
</dbReference>
<dbReference type="CDD" id="cd01392">
    <property type="entry name" value="HTH_LacI"/>
    <property type="match status" value="1"/>
</dbReference>
<dbReference type="InterPro" id="IPR000843">
    <property type="entry name" value="HTH_LacI"/>
</dbReference>
<feature type="domain" description="HTH lacI-type" evidence="4">
    <location>
        <begin position="9"/>
        <end position="63"/>
    </location>
</feature>
<dbReference type="InterPro" id="IPR010982">
    <property type="entry name" value="Lambda_DNA-bd_dom_sf"/>
</dbReference>
<dbReference type="EMBL" id="FZOU01000008">
    <property type="protein sequence ID" value="SNT35633.1"/>
    <property type="molecule type" value="Genomic_DNA"/>
</dbReference>
<evidence type="ECO:0000256" key="2">
    <source>
        <dbReference type="ARBA" id="ARBA00023125"/>
    </source>
</evidence>
<dbReference type="Proteomes" id="UP000198356">
    <property type="component" value="Unassembled WGS sequence"/>
</dbReference>
<dbReference type="Pfam" id="PF13377">
    <property type="entry name" value="Peripla_BP_3"/>
    <property type="match status" value="1"/>
</dbReference>
<keyword evidence="2" id="KW-0238">DNA-binding</keyword>
<dbReference type="SUPFAM" id="SSF53822">
    <property type="entry name" value="Periplasmic binding protein-like I"/>
    <property type="match status" value="1"/>
</dbReference>
<organism evidence="5 6">
    <name type="scientific">Granulicella rosea</name>
    <dbReference type="NCBI Taxonomy" id="474952"/>
    <lineage>
        <taxon>Bacteria</taxon>
        <taxon>Pseudomonadati</taxon>
        <taxon>Acidobacteriota</taxon>
        <taxon>Terriglobia</taxon>
        <taxon>Terriglobales</taxon>
        <taxon>Acidobacteriaceae</taxon>
        <taxon>Granulicella</taxon>
    </lineage>
</organism>
<dbReference type="AlphaFoldDB" id="A0A239M0P9"/>
<reference evidence="5 6" key="1">
    <citation type="submission" date="2017-06" db="EMBL/GenBank/DDBJ databases">
        <authorList>
            <person name="Kim H.J."/>
            <person name="Triplett B.A."/>
        </authorList>
    </citation>
    <scope>NUCLEOTIDE SEQUENCE [LARGE SCALE GENOMIC DNA]</scope>
    <source>
        <strain evidence="5 6">DSM 18704</strain>
    </source>
</reference>
<proteinExistence type="predicted"/>
<dbReference type="SUPFAM" id="SSF47413">
    <property type="entry name" value="lambda repressor-like DNA-binding domains"/>
    <property type="match status" value="1"/>
</dbReference>
<dbReference type="CDD" id="cd06267">
    <property type="entry name" value="PBP1_LacI_sugar_binding-like"/>
    <property type="match status" value="1"/>
</dbReference>
<evidence type="ECO:0000256" key="1">
    <source>
        <dbReference type="ARBA" id="ARBA00023015"/>
    </source>
</evidence>
<gene>
    <name evidence="5" type="ORF">SAMN05421770_10888</name>
</gene>
<dbReference type="SMART" id="SM00354">
    <property type="entry name" value="HTH_LACI"/>
    <property type="match status" value="1"/>
</dbReference>
<name>A0A239M0P9_9BACT</name>
<evidence type="ECO:0000313" key="6">
    <source>
        <dbReference type="Proteomes" id="UP000198356"/>
    </source>
</evidence>
<dbReference type="GO" id="GO:0003700">
    <property type="term" value="F:DNA-binding transcription factor activity"/>
    <property type="evidence" value="ECO:0007669"/>
    <property type="project" value="TreeGrafter"/>
</dbReference>
<accession>A0A239M0P9</accession>
<dbReference type="PROSITE" id="PS00356">
    <property type="entry name" value="HTH_LACI_1"/>
    <property type="match status" value="1"/>
</dbReference>
<dbReference type="InterPro" id="IPR046335">
    <property type="entry name" value="LacI/GalR-like_sensor"/>
</dbReference>
<evidence type="ECO:0000313" key="5">
    <source>
        <dbReference type="EMBL" id="SNT35633.1"/>
    </source>
</evidence>
<dbReference type="Gene3D" id="3.40.50.2300">
    <property type="match status" value="2"/>
</dbReference>
<dbReference type="PROSITE" id="PS50932">
    <property type="entry name" value="HTH_LACI_2"/>
    <property type="match status" value="1"/>
</dbReference>